<evidence type="ECO:0000259" key="9">
    <source>
        <dbReference type="Pfam" id="PF00905"/>
    </source>
</evidence>
<feature type="domain" description="NTF2-like N-terminal transpeptidase" evidence="11">
    <location>
        <begin position="24"/>
        <end position="153"/>
    </location>
</feature>
<comment type="catalytic activity">
    <reaction evidence="7">
        <text>Preferential cleavage: (Ac)2-L-Lys-D-Ala-|-D-Ala. Also transpeptidation of peptidyl-alanyl moieties that are N-acyl substituents of D-alanine.</text>
        <dbReference type="EC" id="3.4.16.4"/>
    </reaction>
</comment>
<evidence type="ECO:0000256" key="2">
    <source>
        <dbReference type="ARBA" id="ARBA00004752"/>
    </source>
</evidence>
<dbReference type="SUPFAM" id="SSF56519">
    <property type="entry name" value="Penicillin binding protein dimerisation domain"/>
    <property type="match status" value="1"/>
</dbReference>
<dbReference type="PROSITE" id="PS51257">
    <property type="entry name" value="PROKAR_LIPOPROTEIN"/>
    <property type="match status" value="1"/>
</dbReference>
<dbReference type="EMBL" id="JBHUDE010000034">
    <property type="protein sequence ID" value="MFD1607314.1"/>
    <property type="molecule type" value="Genomic_DNA"/>
</dbReference>
<dbReference type="Gene3D" id="3.30.1390.30">
    <property type="entry name" value="Penicillin-binding protein 2a, domain 3"/>
    <property type="match status" value="1"/>
</dbReference>
<dbReference type="InterPro" id="IPR005311">
    <property type="entry name" value="PBP_dimer"/>
</dbReference>
<evidence type="ECO:0000256" key="8">
    <source>
        <dbReference type="SAM" id="SignalP"/>
    </source>
</evidence>
<comment type="similarity">
    <text evidence="3">Belongs to the transpeptidase family.</text>
</comment>
<dbReference type="InterPro" id="IPR050515">
    <property type="entry name" value="Beta-lactam/transpept"/>
</dbReference>
<dbReference type="Pfam" id="PF05223">
    <property type="entry name" value="MecA_N"/>
    <property type="match status" value="1"/>
</dbReference>
<dbReference type="InterPro" id="IPR007887">
    <property type="entry name" value="MecA_N"/>
</dbReference>
<dbReference type="EC" id="3.4.16.4" evidence="4"/>
<evidence type="ECO:0000259" key="11">
    <source>
        <dbReference type="Pfam" id="PF05223"/>
    </source>
</evidence>
<dbReference type="Gene3D" id="3.40.710.10">
    <property type="entry name" value="DD-peptidase/beta-lactamase superfamily"/>
    <property type="match status" value="1"/>
</dbReference>
<dbReference type="RefSeq" id="WP_251513126.1">
    <property type="nucleotide sequence ID" value="NZ_JAMBON010000009.1"/>
</dbReference>
<evidence type="ECO:0000256" key="7">
    <source>
        <dbReference type="ARBA" id="ARBA00034000"/>
    </source>
</evidence>
<dbReference type="InterPro" id="IPR001460">
    <property type="entry name" value="PCN-bd_Tpept"/>
</dbReference>
<dbReference type="InterPro" id="IPR012338">
    <property type="entry name" value="Beta-lactam/transpept-like"/>
</dbReference>
<evidence type="ECO:0000256" key="5">
    <source>
        <dbReference type="ARBA" id="ARBA00022729"/>
    </source>
</evidence>
<keyword evidence="6" id="KW-0472">Membrane</keyword>
<dbReference type="InterPro" id="IPR012640">
    <property type="entry name" value="Membr_lipoprot_lipid_attach_CS"/>
</dbReference>
<dbReference type="Gene3D" id="3.10.450.100">
    <property type="entry name" value="NTF2-like, domain 1"/>
    <property type="match status" value="1"/>
</dbReference>
<organism evidence="12 13">
    <name type="scientific">Oceanobacillus luteolus</name>
    <dbReference type="NCBI Taxonomy" id="1274358"/>
    <lineage>
        <taxon>Bacteria</taxon>
        <taxon>Bacillati</taxon>
        <taxon>Bacillota</taxon>
        <taxon>Bacilli</taxon>
        <taxon>Bacillales</taxon>
        <taxon>Bacillaceae</taxon>
        <taxon>Oceanobacillus</taxon>
    </lineage>
</organism>
<feature type="signal peptide" evidence="8">
    <location>
        <begin position="1"/>
        <end position="21"/>
    </location>
</feature>
<dbReference type="Pfam" id="PF00905">
    <property type="entry name" value="Transpeptidase"/>
    <property type="match status" value="1"/>
</dbReference>
<evidence type="ECO:0000313" key="13">
    <source>
        <dbReference type="Proteomes" id="UP001597221"/>
    </source>
</evidence>
<dbReference type="Proteomes" id="UP001597221">
    <property type="component" value="Unassembled WGS sequence"/>
</dbReference>
<keyword evidence="5 8" id="KW-0732">Signal</keyword>
<accession>A0ABW4HPA3</accession>
<dbReference type="InterPro" id="IPR036138">
    <property type="entry name" value="PBP_dimer_sf"/>
</dbReference>
<gene>
    <name evidence="12" type="ORF">ACFSBH_06595</name>
</gene>
<evidence type="ECO:0000259" key="10">
    <source>
        <dbReference type="Pfam" id="PF03717"/>
    </source>
</evidence>
<feature type="domain" description="Penicillin-binding protein transpeptidase" evidence="9">
    <location>
        <begin position="359"/>
        <end position="658"/>
    </location>
</feature>
<sequence>MKRVIFLLVALLLLAACSEKEQVTPNERFKEFASIWSKQEFDQMFNMFSTETKEKITEEESIQRYEKIYNDLSIENVHISFDELTEEELDELKKEENPSVTLPFTVEMDSFAGPISFEYEATLVQELVNEEEDEYNWFVNWDAGFIHPELVDGGEIGIETIEPVRGEILDRNQIPLAINDTVYQIGIKPEDLVNPEQAKQQIADILNIKKEKIDDALSAGWVQDDLFVPIATILPTDEAYEQVMAIPGVQRKEMTGRIYPGEEATAHLVGYIGDITAEKLEELESDEYGPNDKIGIRGLESWYEERLKGKRGVKIFIKKEDSEDVVIAEKPVENGETIQLTIDINIQEKIYNSYKDDSGTTAAIDPKTGETLALVSAPAFDPNEVLYGTSGDAWDDPNDQDPSLNRFAATFAPGSVLKPITAAAGINIGTLDPEEGFEIEGKHWSKGKGWGDYQVTRVSLSNGPVDLKDALVRSDNIYFAMQALEMGSEAFIEEFKQFGFEEDFPYEYPIPASTISSTGEINDEVLLANSSYGQGELEMSALHLATAYTVFLNGGDMLKPTLLLSEDTGQIWKEDLLSEEEVKRMQSILRAVVTDGTAKRAEEESNVPIAGKTGTVELKLSAETGGAENSWFVAYPHESPDILMAMLVEETEDKESGLAIGKFVEVINQLYPEKNDE</sequence>
<protein>
    <recommendedName>
        <fullName evidence="4">serine-type D-Ala-D-Ala carboxypeptidase</fullName>
        <ecNumber evidence="4">3.4.16.4</ecNumber>
    </recommendedName>
</protein>
<dbReference type="Pfam" id="PF03717">
    <property type="entry name" value="PBP_dimer"/>
    <property type="match status" value="1"/>
</dbReference>
<keyword evidence="13" id="KW-1185">Reference proteome</keyword>
<dbReference type="Gene3D" id="3.90.1310.10">
    <property type="entry name" value="Penicillin-binding protein 2a (Domain 2)"/>
    <property type="match status" value="1"/>
</dbReference>
<dbReference type="SUPFAM" id="SSF56601">
    <property type="entry name" value="beta-lactamase/transpeptidase-like"/>
    <property type="match status" value="1"/>
</dbReference>
<name>A0ABW4HPA3_9BACI</name>
<evidence type="ECO:0000313" key="12">
    <source>
        <dbReference type="EMBL" id="MFD1607314.1"/>
    </source>
</evidence>
<dbReference type="Pfam" id="PF08139">
    <property type="entry name" value="LPAM_1"/>
    <property type="match status" value="1"/>
</dbReference>
<feature type="chain" id="PRO_5045418992" description="serine-type D-Ala-D-Ala carboxypeptidase" evidence="8">
    <location>
        <begin position="22"/>
        <end position="677"/>
    </location>
</feature>
<dbReference type="PANTHER" id="PTHR30627">
    <property type="entry name" value="PEPTIDOGLYCAN D,D-TRANSPEPTIDASE"/>
    <property type="match status" value="1"/>
</dbReference>
<dbReference type="PANTHER" id="PTHR30627:SF25">
    <property type="entry name" value="PENICILLIN-BINDING PROTEIN 3"/>
    <property type="match status" value="1"/>
</dbReference>
<evidence type="ECO:0000256" key="1">
    <source>
        <dbReference type="ARBA" id="ARBA00004370"/>
    </source>
</evidence>
<comment type="subcellular location">
    <subcellularLocation>
        <location evidence="1">Membrane</location>
    </subcellularLocation>
</comment>
<comment type="caution">
    <text evidence="12">The sequence shown here is derived from an EMBL/GenBank/DDBJ whole genome shotgun (WGS) entry which is preliminary data.</text>
</comment>
<dbReference type="InterPro" id="IPR032710">
    <property type="entry name" value="NTF2-like_dom_sf"/>
</dbReference>
<proteinExistence type="inferred from homology"/>
<feature type="domain" description="Penicillin-binding protein dimerisation" evidence="10">
    <location>
        <begin position="161"/>
        <end position="319"/>
    </location>
</feature>
<comment type="pathway">
    <text evidence="2">Cell wall biogenesis; peptidoglycan biosynthesis.</text>
</comment>
<evidence type="ECO:0000256" key="6">
    <source>
        <dbReference type="ARBA" id="ARBA00023136"/>
    </source>
</evidence>
<reference evidence="13" key="1">
    <citation type="journal article" date="2019" name="Int. J. Syst. Evol. Microbiol.">
        <title>The Global Catalogue of Microorganisms (GCM) 10K type strain sequencing project: providing services to taxonomists for standard genome sequencing and annotation.</title>
        <authorList>
            <consortium name="The Broad Institute Genomics Platform"/>
            <consortium name="The Broad Institute Genome Sequencing Center for Infectious Disease"/>
            <person name="Wu L."/>
            <person name="Ma J."/>
        </authorList>
    </citation>
    <scope>NUCLEOTIDE SEQUENCE [LARGE SCALE GENOMIC DNA]</scope>
    <source>
        <strain evidence="13">CGMCC 1.12376</strain>
    </source>
</reference>
<dbReference type="SUPFAM" id="SSF54427">
    <property type="entry name" value="NTF2-like"/>
    <property type="match status" value="1"/>
</dbReference>
<evidence type="ECO:0000256" key="4">
    <source>
        <dbReference type="ARBA" id="ARBA00012448"/>
    </source>
</evidence>
<evidence type="ECO:0000256" key="3">
    <source>
        <dbReference type="ARBA" id="ARBA00007171"/>
    </source>
</evidence>